<comment type="caution">
    <text evidence="2">The sequence shown here is derived from an EMBL/GenBank/DDBJ whole genome shotgun (WGS) entry which is preliminary data.</text>
</comment>
<evidence type="ECO:0000313" key="2">
    <source>
        <dbReference type="EMBL" id="MEY9467932.1"/>
    </source>
</evidence>
<keyword evidence="3" id="KW-1185">Reference proteome</keyword>
<accession>A0ABV4G9Z1</accession>
<protein>
    <submittedName>
        <fullName evidence="2">Uncharacterized protein</fullName>
    </submittedName>
</protein>
<reference evidence="2 3" key="1">
    <citation type="submission" date="2024-07" db="EMBL/GenBank/DDBJ databases">
        <title>Genomic Encyclopedia of Type Strains, Phase V (KMG-V): Genome sequencing to study the core and pangenomes of soil and plant-associated prokaryotes.</title>
        <authorList>
            <person name="Whitman W."/>
        </authorList>
    </citation>
    <scope>NUCLEOTIDE SEQUENCE [LARGE SCALE GENOMIC DNA]</scope>
    <source>
        <strain evidence="2 3">USDA 222</strain>
    </source>
</reference>
<evidence type="ECO:0000256" key="1">
    <source>
        <dbReference type="SAM" id="MobiDB-lite"/>
    </source>
</evidence>
<sequence>MLPYPIRLKSASIGCPFHDTSAITIPKPGSTPSMPIVRFARARCDARGQVFLHRSCALLERPIRSTDADGGRLDLWPNECESSVTSAPGRSVIATSGGTALRLRFGPVWVTHSVRTCQPSAPGLAANLRSHRPRCSGRGRCCPHRRSQHRCSRRRIYGHAKFVGMVFVDLAGGGELRLASAAPSDPLRGIRGLQPASSGQSDLVARPRDRAM</sequence>
<dbReference type="EMBL" id="JBGBZN010000001">
    <property type="protein sequence ID" value="MEY9467932.1"/>
    <property type="molecule type" value="Genomic_DNA"/>
</dbReference>
<name>A0ABV4G9Z1_9BRAD</name>
<feature type="region of interest" description="Disordered" evidence="1">
    <location>
        <begin position="189"/>
        <end position="212"/>
    </location>
</feature>
<organism evidence="2 3">
    <name type="scientific">Bradyrhizobium yuanmingense</name>
    <dbReference type="NCBI Taxonomy" id="108015"/>
    <lineage>
        <taxon>Bacteria</taxon>
        <taxon>Pseudomonadati</taxon>
        <taxon>Pseudomonadota</taxon>
        <taxon>Alphaproteobacteria</taxon>
        <taxon>Hyphomicrobiales</taxon>
        <taxon>Nitrobacteraceae</taxon>
        <taxon>Bradyrhizobium</taxon>
    </lineage>
</organism>
<evidence type="ECO:0000313" key="3">
    <source>
        <dbReference type="Proteomes" id="UP001565474"/>
    </source>
</evidence>
<proteinExistence type="predicted"/>
<gene>
    <name evidence="2" type="ORF">ABH992_000331</name>
</gene>
<dbReference type="Proteomes" id="UP001565474">
    <property type="component" value="Unassembled WGS sequence"/>
</dbReference>